<feature type="coiled-coil region" evidence="1">
    <location>
        <begin position="82"/>
        <end position="116"/>
    </location>
</feature>
<accession>A0A1F7UPR1</accession>
<protein>
    <submittedName>
        <fullName evidence="2">Uncharacterized protein</fullName>
    </submittedName>
</protein>
<dbReference type="AlphaFoldDB" id="A0A1F7UPR1"/>
<gene>
    <name evidence="2" type="ORF">A2936_02630</name>
</gene>
<dbReference type="EMBL" id="MGEK01000039">
    <property type="protein sequence ID" value="OGL80239.1"/>
    <property type="molecule type" value="Genomic_DNA"/>
</dbReference>
<dbReference type="Proteomes" id="UP000176846">
    <property type="component" value="Unassembled WGS sequence"/>
</dbReference>
<proteinExistence type="predicted"/>
<evidence type="ECO:0000256" key="1">
    <source>
        <dbReference type="SAM" id="Coils"/>
    </source>
</evidence>
<evidence type="ECO:0000313" key="3">
    <source>
        <dbReference type="Proteomes" id="UP000176846"/>
    </source>
</evidence>
<organism evidence="2 3">
    <name type="scientific">Candidatus Uhrbacteria bacterium RIFCSPLOWO2_01_FULL_47_25</name>
    <dbReference type="NCBI Taxonomy" id="1802402"/>
    <lineage>
        <taxon>Bacteria</taxon>
        <taxon>Candidatus Uhriibacteriota</taxon>
    </lineage>
</organism>
<comment type="caution">
    <text evidence="2">The sequence shown here is derived from an EMBL/GenBank/DDBJ whole genome shotgun (WGS) entry which is preliminary data.</text>
</comment>
<evidence type="ECO:0000313" key="2">
    <source>
        <dbReference type="EMBL" id="OGL80239.1"/>
    </source>
</evidence>
<name>A0A1F7UPR1_9BACT</name>
<keyword evidence="1" id="KW-0175">Coiled coil</keyword>
<reference evidence="2 3" key="1">
    <citation type="journal article" date="2016" name="Nat. Commun.">
        <title>Thousands of microbial genomes shed light on interconnected biogeochemical processes in an aquifer system.</title>
        <authorList>
            <person name="Anantharaman K."/>
            <person name="Brown C.T."/>
            <person name="Hug L.A."/>
            <person name="Sharon I."/>
            <person name="Castelle C.J."/>
            <person name="Probst A.J."/>
            <person name="Thomas B.C."/>
            <person name="Singh A."/>
            <person name="Wilkins M.J."/>
            <person name="Karaoz U."/>
            <person name="Brodie E.L."/>
            <person name="Williams K.H."/>
            <person name="Hubbard S.S."/>
            <person name="Banfield J.F."/>
        </authorList>
    </citation>
    <scope>NUCLEOTIDE SEQUENCE [LARGE SCALE GENOMIC DNA]</scope>
</reference>
<sequence>MSTEDLKPPPEYYEPFKRKQFSGHLWNDWIGTAGDLIYALEPSRRRGHQNTTPEELKEVRGKHTYAEVEQVKIARLIPKVDIDALEAEQKEKGERYNQLADRADALHKQIQEAAKSLTLITPASGYPHYEVSDGHPILALFAELKAIMVEVNELLYNKRCEFFD</sequence>